<evidence type="ECO:0000256" key="1">
    <source>
        <dbReference type="SAM" id="MobiDB-lite"/>
    </source>
</evidence>
<sequence>MSDSTSDSDDTTTTTYLSDSNDLDGSSNPKKAKVTRKNYGAAVYRTKFNPQWREKFPFIDKVSDDIYSFYCNICKRSVKCSHMGITDVERHICNQMHIANVKAARGHERTINFPRNDSPLIEKTTRAEVKIATMLVKHSIPLAVADELTPLFQDVFSDSQIAKNFSSRRTKTTCIINGAVAPLFQSIRVDKIKNGPFAIATDGSGDSAPEKMNSLTVRIFDINRGMVCTLDINRGMVWLDMCMSSSSTAEGIFAKMQGVMQKHQISWDNCVGVGVDNTSVNMGCNNSIKTRVLQQNGAIYIMGCSCHIVHNTAGKAAEACETVSKFNVEDLVIDIFFWFDESTKRKACLSEYCSFCDIDYRQIVKHVNTRWLSLERAVSRVLLQYDDLESYFLSEDNQLFVGFLTRTKLRELFNDGDISEHDQAKFYRNVRAFYERAMEYALLNLPLEDALLQNAGFVNFYVRETATFQQAEYFVARFGDLLPFQSPREMDVLLDEFVEYQLLQDDDIPSDVCEKASIVIDDDTTYHRMDIVWHHISTLKAPDSRLRFSRLSKVAMLVLIIPHSNAEEERVFSMVPASP</sequence>
<dbReference type="InterPro" id="IPR012337">
    <property type="entry name" value="RNaseH-like_sf"/>
</dbReference>
<feature type="compositionally biased region" description="Low complexity" evidence="1">
    <location>
        <begin position="11"/>
        <end position="28"/>
    </location>
</feature>
<evidence type="ECO:0000313" key="2">
    <source>
        <dbReference type="EMBL" id="CAB3991181.1"/>
    </source>
</evidence>
<dbReference type="SUPFAM" id="SSF53098">
    <property type="entry name" value="Ribonuclease H-like"/>
    <property type="match status" value="1"/>
</dbReference>
<comment type="caution">
    <text evidence="2">The sequence shown here is derived from an EMBL/GenBank/DDBJ whole genome shotgun (WGS) entry which is preliminary data.</text>
</comment>
<accession>A0A6S7H4F2</accession>
<name>A0A6S7H4F2_PARCT</name>
<organism evidence="2 3">
    <name type="scientific">Paramuricea clavata</name>
    <name type="common">Red gorgonian</name>
    <name type="synonym">Violescent sea-whip</name>
    <dbReference type="NCBI Taxonomy" id="317549"/>
    <lineage>
        <taxon>Eukaryota</taxon>
        <taxon>Metazoa</taxon>
        <taxon>Cnidaria</taxon>
        <taxon>Anthozoa</taxon>
        <taxon>Octocorallia</taxon>
        <taxon>Malacalcyonacea</taxon>
        <taxon>Plexauridae</taxon>
        <taxon>Paramuricea</taxon>
    </lineage>
</organism>
<dbReference type="OrthoDB" id="5988477at2759"/>
<dbReference type="PANTHER" id="PTHR37162">
    <property type="entry name" value="HAT FAMILY DIMERISATION DOMAINCONTAINING PROTEIN-RELATED"/>
    <property type="match status" value="1"/>
</dbReference>
<keyword evidence="3" id="KW-1185">Reference proteome</keyword>
<proteinExistence type="predicted"/>
<feature type="compositionally biased region" description="Acidic residues" evidence="1">
    <location>
        <begin position="1"/>
        <end position="10"/>
    </location>
</feature>
<dbReference type="AlphaFoldDB" id="A0A6S7H4F2"/>
<feature type="region of interest" description="Disordered" evidence="1">
    <location>
        <begin position="1"/>
        <end position="32"/>
    </location>
</feature>
<dbReference type="PANTHER" id="PTHR37162:SF10">
    <property type="entry name" value="DUF4371 DOMAIN-CONTAINING PROTEIN"/>
    <property type="match status" value="1"/>
</dbReference>
<dbReference type="Proteomes" id="UP001152795">
    <property type="component" value="Unassembled WGS sequence"/>
</dbReference>
<evidence type="ECO:0000313" key="3">
    <source>
        <dbReference type="Proteomes" id="UP001152795"/>
    </source>
</evidence>
<dbReference type="EMBL" id="CACRXK020001802">
    <property type="protein sequence ID" value="CAB3991181.1"/>
    <property type="molecule type" value="Genomic_DNA"/>
</dbReference>
<protein>
    <submittedName>
        <fullName evidence="2">PREDICTED: uncharacterized protein LOC107326933</fullName>
    </submittedName>
</protein>
<reference evidence="2" key="1">
    <citation type="submission" date="2020-04" db="EMBL/GenBank/DDBJ databases">
        <authorList>
            <person name="Alioto T."/>
            <person name="Alioto T."/>
            <person name="Gomez Garrido J."/>
        </authorList>
    </citation>
    <scope>NUCLEOTIDE SEQUENCE</scope>
    <source>
        <strain evidence="2">A484AB</strain>
    </source>
</reference>
<gene>
    <name evidence="2" type="ORF">PACLA_8A085031</name>
</gene>